<name>A0A6J4JQA8_9SPHI</name>
<evidence type="ECO:0000313" key="1">
    <source>
        <dbReference type="EMBL" id="CAA9284267.1"/>
    </source>
</evidence>
<organism evidence="1">
    <name type="scientific">uncultured Cytophagales bacterium</name>
    <dbReference type="NCBI Taxonomy" id="158755"/>
    <lineage>
        <taxon>Bacteria</taxon>
        <taxon>Pseudomonadati</taxon>
        <taxon>Bacteroidota</taxon>
        <taxon>Sphingobacteriia</taxon>
        <taxon>Sphingobacteriales</taxon>
        <taxon>environmental samples</taxon>
    </lineage>
</organism>
<accession>A0A6J4JQA8</accession>
<reference evidence="1" key="1">
    <citation type="submission" date="2020-02" db="EMBL/GenBank/DDBJ databases">
        <authorList>
            <person name="Meier V. D."/>
        </authorList>
    </citation>
    <scope>NUCLEOTIDE SEQUENCE</scope>
    <source>
        <strain evidence="1">AVDCRST_MAG56</strain>
    </source>
</reference>
<proteinExistence type="predicted"/>
<protein>
    <submittedName>
        <fullName evidence="1">Uncharacterized protein</fullName>
    </submittedName>
</protein>
<feature type="non-terminal residue" evidence="1">
    <location>
        <position position="38"/>
    </location>
</feature>
<dbReference type="AlphaFoldDB" id="A0A6J4JQA8"/>
<sequence>CGSSRARDSGGGCERTGCVQGRGVLAEPSVVQPTISQN</sequence>
<gene>
    <name evidence="1" type="ORF">AVDCRST_MAG56-3980</name>
</gene>
<dbReference type="EMBL" id="CADCTQ010000334">
    <property type="protein sequence ID" value="CAA9284267.1"/>
    <property type="molecule type" value="Genomic_DNA"/>
</dbReference>
<feature type="non-terminal residue" evidence="1">
    <location>
        <position position="1"/>
    </location>
</feature>